<dbReference type="InterPro" id="IPR050339">
    <property type="entry name" value="CC_SR_Kinase"/>
</dbReference>
<dbReference type="Proteomes" id="UP001328107">
    <property type="component" value="Unassembled WGS sequence"/>
</dbReference>
<evidence type="ECO:0000313" key="8">
    <source>
        <dbReference type="Proteomes" id="UP001328107"/>
    </source>
</evidence>
<comment type="caution">
    <text evidence="7">The sequence shown here is derived from an EMBL/GenBank/DDBJ whole genome shotgun (WGS) entry which is preliminary data.</text>
</comment>
<dbReference type="SUPFAM" id="SSF56112">
    <property type="entry name" value="Protein kinase-like (PK-like)"/>
    <property type="match status" value="1"/>
</dbReference>
<evidence type="ECO:0000256" key="2">
    <source>
        <dbReference type="ARBA" id="ARBA00022741"/>
    </source>
</evidence>
<evidence type="ECO:0000256" key="5">
    <source>
        <dbReference type="SAM" id="MobiDB-lite"/>
    </source>
</evidence>
<dbReference type="GO" id="GO:0005634">
    <property type="term" value="C:nucleus"/>
    <property type="evidence" value="ECO:0007669"/>
    <property type="project" value="TreeGrafter"/>
</dbReference>
<keyword evidence="2" id="KW-0547">Nucleotide-binding</keyword>
<dbReference type="SMART" id="SM00220">
    <property type="entry name" value="S_TKc"/>
    <property type="match status" value="1"/>
</dbReference>
<keyword evidence="1" id="KW-0808">Transferase</keyword>
<dbReference type="PANTHER" id="PTHR11042">
    <property type="entry name" value="EUKARYOTIC TRANSLATION INITIATION FACTOR 2-ALPHA KINASE EIF2-ALPHA KINASE -RELATED"/>
    <property type="match status" value="1"/>
</dbReference>
<feature type="compositionally biased region" description="Basic and acidic residues" evidence="5">
    <location>
        <begin position="233"/>
        <end position="244"/>
    </location>
</feature>
<sequence length="251" mass="29348">QRSHDQQLLEKIDSKEMFTYNEDSAFLYIHMELCQSTLAHWLTHNDERDLNQIKDWFVQISDAVAYIHEKKYIHRDLKPSNDLLFASEDHLKVCDLGIVTDRVISNDEPGEEVGQERTFAKGTAKYMAPEQMGWADYTSKVDIFALGLILAEMCVVMPAVEAEEESFITLLTNPNDTERPEARKISAHPFTYSERRKKELEWYKKYRTNRARNLAKSYNYSRKMKQLESQLETAREQLHAKKTDEQDDSSA</sequence>
<reference evidence="8" key="1">
    <citation type="submission" date="2022-10" db="EMBL/GenBank/DDBJ databases">
        <title>Genome assembly of Pristionchus species.</title>
        <authorList>
            <person name="Yoshida K."/>
            <person name="Sommer R.J."/>
        </authorList>
    </citation>
    <scope>NUCLEOTIDE SEQUENCE [LARGE SCALE GENOMIC DNA]</scope>
    <source>
        <strain evidence="8">RS5460</strain>
    </source>
</reference>
<gene>
    <name evidence="7" type="ORF">PMAYCL1PPCAC_08149</name>
</gene>
<feature type="non-terminal residue" evidence="7">
    <location>
        <position position="1"/>
    </location>
</feature>
<evidence type="ECO:0000313" key="7">
    <source>
        <dbReference type="EMBL" id="GMR37954.1"/>
    </source>
</evidence>
<dbReference type="GO" id="GO:0005737">
    <property type="term" value="C:cytoplasm"/>
    <property type="evidence" value="ECO:0007669"/>
    <property type="project" value="TreeGrafter"/>
</dbReference>
<dbReference type="GO" id="GO:0005524">
    <property type="term" value="F:ATP binding"/>
    <property type="evidence" value="ECO:0007669"/>
    <property type="project" value="UniProtKB-KW"/>
</dbReference>
<dbReference type="AlphaFoldDB" id="A0AAN5CCX2"/>
<evidence type="ECO:0000256" key="3">
    <source>
        <dbReference type="ARBA" id="ARBA00022777"/>
    </source>
</evidence>
<feature type="region of interest" description="Disordered" evidence="5">
    <location>
        <begin position="228"/>
        <end position="251"/>
    </location>
</feature>
<keyword evidence="4" id="KW-0067">ATP-binding</keyword>
<keyword evidence="8" id="KW-1185">Reference proteome</keyword>
<name>A0AAN5CCX2_9BILA</name>
<keyword evidence="3" id="KW-0418">Kinase</keyword>
<evidence type="ECO:0000256" key="4">
    <source>
        <dbReference type="ARBA" id="ARBA00022840"/>
    </source>
</evidence>
<dbReference type="PANTHER" id="PTHR11042:SF91">
    <property type="entry name" value="EUKARYOTIC TRANSLATION INITIATION FACTOR 2-ALPHA KINASE"/>
    <property type="match status" value="1"/>
</dbReference>
<dbReference type="InterPro" id="IPR000719">
    <property type="entry name" value="Prot_kinase_dom"/>
</dbReference>
<dbReference type="EMBL" id="BTRK01000002">
    <property type="protein sequence ID" value="GMR37954.1"/>
    <property type="molecule type" value="Genomic_DNA"/>
</dbReference>
<accession>A0AAN5CCX2</accession>
<dbReference type="PROSITE" id="PS50011">
    <property type="entry name" value="PROTEIN_KINASE_DOM"/>
    <property type="match status" value="1"/>
</dbReference>
<evidence type="ECO:0000259" key="6">
    <source>
        <dbReference type="PROSITE" id="PS50011"/>
    </source>
</evidence>
<proteinExistence type="predicted"/>
<organism evidence="7 8">
    <name type="scientific">Pristionchus mayeri</name>
    <dbReference type="NCBI Taxonomy" id="1317129"/>
    <lineage>
        <taxon>Eukaryota</taxon>
        <taxon>Metazoa</taxon>
        <taxon>Ecdysozoa</taxon>
        <taxon>Nematoda</taxon>
        <taxon>Chromadorea</taxon>
        <taxon>Rhabditida</taxon>
        <taxon>Rhabditina</taxon>
        <taxon>Diplogasteromorpha</taxon>
        <taxon>Diplogasteroidea</taxon>
        <taxon>Neodiplogasteridae</taxon>
        <taxon>Pristionchus</taxon>
    </lineage>
</organism>
<feature type="domain" description="Protein kinase" evidence="6">
    <location>
        <begin position="1"/>
        <end position="191"/>
    </location>
</feature>
<protein>
    <recommendedName>
        <fullName evidence="6">Protein kinase domain-containing protein</fullName>
    </recommendedName>
</protein>
<dbReference type="Pfam" id="PF00069">
    <property type="entry name" value="Pkinase"/>
    <property type="match status" value="1"/>
</dbReference>
<dbReference type="Gene3D" id="1.10.510.10">
    <property type="entry name" value="Transferase(Phosphotransferase) domain 1"/>
    <property type="match status" value="1"/>
</dbReference>
<evidence type="ECO:0000256" key="1">
    <source>
        <dbReference type="ARBA" id="ARBA00022679"/>
    </source>
</evidence>
<dbReference type="GO" id="GO:0004694">
    <property type="term" value="F:eukaryotic translation initiation factor 2alpha kinase activity"/>
    <property type="evidence" value="ECO:0007669"/>
    <property type="project" value="TreeGrafter"/>
</dbReference>
<dbReference type="InterPro" id="IPR011009">
    <property type="entry name" value="Kinase-like_dom_sf"/>
</dbReference>